<keyword evidence="5" id="KW-0190">Covalent protein-DNA linkage</keyword>
<dbReference type="GO" id="GO:0003697">
    <property type="term" value="F:single-stranded DNA binding"/>
    <property type="evidence" value="ECO:0007669"/>
    <property type="project" value="InterPro"/>
</dbReference>
<keyword evidence="4 8" id="KW-0378">Hydrolase</keyword>
<dbReference type="GO" id="GO:0006508">
    <property type="term" value="P:proteolysis"/>
    <property type="evidence" value="ECO:0007669"/>
    <property type="project" value="UniProtKB-KW"/>
</dbReference>
<evidence type="ECO:0000256" key="2">
    <source>
        <dbReference type="ARBA" id="ARBA00022670"/>
    </source>
</evidence>
<gene>
    <name evidence="9" type="ORF">HCU01_33290</name>
    <name evidence="10" type="ORF">SAMN05660971_03525</name>
</gene>
<dbReference type="EMBL" id="BJXU01000144">
    <property type="protein sequence ID" value="GEN25380.1"/>
    <property type="molecule type" value="Genomic_DNA"/>
</dbReference>
<dbReference type="EC" id="3.4.-.-" evidence="8"/>
<evidence type="ECO:0000313" key="9">
    <source>
        <dbReference type="EMBL" id="GEN25380.1"/>
    </source>
</evidence>
<dbReference type="GO" id="GO:0008233">
    <property type="term" value="F:peptidase activity"/>
    <property type="evidence" value="ECO:0007669"/>
    <property type="project" value="UniProtKB-KW"/>
</dbReference>
<dbReference type="GO" id="GO:0016829">
    <property type="term" value="F:lyase activity"/>
    <property type="evidence" value="ECO:0007669"/>
    <property type="project" value="UniProtKB-KW"/>
</dbReference>
<name>A0A1M7KJ48_9GAMM</name>
<keyword evidence="3" id="KW-0227">DNA damage</keyword>
<evidence type="ECO:0000313" key="12">
    <source>
        <dbReference type="Proteomes" id="UP000321726"/>
    </source>
</evidence>
<evidence type="ECO:0000256" key="5">
    <source>
        <dbReference type="ARBA" id="ARBA00023124"/>
    </source>
</evidence>
<dbReference type="InterPro" id="IPR003738">
    <property type="entry name" value="SRAP"/>
</dbReference>
<evidence type="ECO:0000256" key="7">
    <source>
        <dbReference type="ARBA" id="ARBA00023239"/>
    </source>
</evidence>
<dbReference type="GO" id="GO:0106300">
    <property type="term" value="P:protein-DNA covalent cross-linking repair"/>
    <property type="evidence" value="ECO:0007669"/>
    <property type="project" value="InterPro"/>
</dbReference>
<reference evidence="10 11" key="1">
    <citation type="submission" date="2016-11" db="EMBL/GenBank/DDBJ databases">
        <authorList>
            <person name="Jaros S."/>
            <person name="Januszkiewicz K."/>
            <person name="Wedrychowicz H."/>
        </authorList>
    </citation>
    <scope>NUCLEOTIDE SEQUENCE [LARGE SCALE GENOMIC DNA]</scope>
    <source>
        <strain evidence="10 11">DSM 4740</strain>
    </source>
</reference>
<proteinExistence type="inferred from homology"/>
<dbReference type="Gene3D" id="3.90.1680.10">
    <property type="entry name" value="SOS response associated peptidase-like"/>
    <property type="match status" value="1"/>
</dbReference>
<evidence type="ECO:0000256" key="4">
    <source>
        <dbReference type="ARBA" id="ARBA00022801"/>
    </source>
</evidence>
<comment type="similarity">
    <text evidence="1 8">Belongs to the SOS response-associated peptidase family.</text>
</comment>
<keyword evidence="7" id="KW-0456">Lyase</keyword>
<evidence type="ECO:0000256" key="3">
    <source>
        <dbReference type="ARBA" id="ARBA00022763"/>
    </source>
</evidence>
<evidence type="ECO:0000256" key="8">
    <source>
        <dbReference type="RuleBase" id="RU364100"/>
    </source>
</evidence>
<evidence type="ECO:0000256" key="1">
    <source>
        <dbReference type="ARBA" id="ARBA00008136"/>
    </source>
</evidence>
<organism evidence="10 11">
    <name type="scientific">Halomonas cupida</name>
    <dbReference type="NCBI Taxonomy" id="44933"/>
    <lineage>
        <taxon>Bacteria</taxon>
        <taxon>Pseudomonadati</taxon>
        <taxon>Pseudomonadota</taxon>
        <taxon>Gammaproteobacteria</taxon>
        <taxon>Oceanospirillales</taxon>
        <taxon>Halomonadaceae</taxon>
        <taxon>Halomonas</taxon>
    </lineage>
</organism>
<sequence length="248" mass="28045">MPTLGRSTAHTLVPRTDCVGMGCYPQVMCGRYNINDMPSLDELRIILPLLEEIFTPARRFNVAPGTSIPAVFLPDPEAPPQLDLLWWGYRPEWAGDNAPQPINAKAETVATSRYFKGAFSRHRCLVPANGWYEWITTDHGKQPHYITRTDNRQLWFAGIWARRADDKLGCAIITEPARGPARDVHDRMPLCLTDDSLSLWLDPDLSDRETIRRVVKHVEADVLTHWPVSQRIGNVKNDDASLIEPVSP</sequence>
<evidence type="ECO:0000256" key="6">
    <source>
        <dbReference type="ARBA" id="ARBA00023125"/>
    </source>
</evidence>
<keyword evidence="12" id="KW-1185">Reference proteome</keyword>
<keyword evidence="6" id="KW-0238">DNA-binding</keyword>
<dbReference type="InterPro" id="IPR036590">
    <property type="entry name" value="SRAP-like"/>
</dbReference>
<reference evidence="9 12" key="2">
    <citation type="submission" date="2019-07" db="EMBL/GenBank/DDBJ databases">
        <title>Whole genome shotgun sequence of Halomonas cupida NBRC 102219.</title>
        <authorList>
            <person name="Hosoyama A."/>
            <person name="Uohara A."/>
            <person name="Ohji S."/>
            <person name="Ichikawa N."/>
        </authorList>
    </citation>
    <scope>NUCLEOTIDE SEQUENCE [LARGE SCALE GENOMIC DNA]</scope>
    <source>
        <strain evidence="9 12">NBRC 102219</strain>
    </source>
</reference>
<evidence type="ECO:0000313" key="10">
    <source>
        <dbReference type="EMBL" id="SHM64925.1"/>
    </source>
</evidence>
<dbReference type="Pfam" id="PF02586">
    <property type="entry name" value="SRAP"/>
    <property type="match status" value="1"/>
</dbReference>
<dbReference type="Proteomes" id="UP000321726">
    <property type="component" value="Unassembled WGS sequence"/>
</dbReference>
<dbReference type="SUPFAM" id="SSF143081">
    <property type="entry name" value="BB1717-like"/>
    <property type="match status" value="1"/>
</dbReference>
<keyword evidence="2 8" id="KW-0645">Protease</keyword>
<dbReference type="Proteomes" id="UP000184123">
    <property type="component" value="Unassembled WGS sequence"/>
</dbReference>
<evidence type="ECO:0000313" key="11">
    <source>
        <dbReference type="Proteomes" id="UP000184123"/>
    </source>
</evidence>
<accession>A0A1M7KJ48</accession>
<dbReference type="PANTHER" id="PTHR13604">
    <property type="entry name" value="DC12-RELATED"/>
    <property type="match status" value="1"/>
</dbReference>
<dbReference type="AlphaFoldDB" id="A0A1M7KJ48"/>
<protein>
    <recommendedName>
        <fullName evidence="8">Abasic site processing protein</fullName>
        <ecNumber evidence="8">3.4.-.-</ecNumber>
    </recommendedName>
</protein>
<dbReference type="EMBL" id="FRCA01000010">
    <property type="protein sequence ID" value="SHM64925.1"/>
    <property type="molecule type" value="Genomic_DNA"/>
</dbReference>
<dbReference type="PANTHER" id="PTHR13604:SF0">
    <property type="entry name" value="ABASIC SITE PROCESSING PROTEIN HMCES"/>
    <property type="match status" value="1"/>
</dbReference>